<dbReference type="InterPro" id="IPR002048">
    <property type="entry name" value="EF_hand_dom"/>
</dbReference>
<dbReference type="Pfam" id="PF13499">
    <property type="entry name" value="EF-hand_7"/>
    <property type="match status" value="1"/>
</dbReference>
<dbReference type="PROSITE" id="PS00018">
    <property type="entry name" value="EF_HAND_1"/>
    <property type="match status" value="1"/>
</dbReference>
<dbReference type="GO" id="GO:0019888">
    <property type="term" value="F:protein phosphatase regulator activity"/>
    <property type="evidence" value="ECO:0007669"/>
    <property type="project" value="TreeGrafter"/>
</dbReference>
<organism evidence="5 6">
    <name type="scientific">Steinernema hermaphroditum</name>
    <dbReference type="NCBI Taxonomy" id="289476"/>
    <lineage>
        <taxon>Eukaryota</taxon>
        <taxon>Metazoa</taxon>
        <taxon>Ecdysozoa</taxon>
        <taxon>Nematoda</taxon>
        <taxon>Chromadorea</taxon>
        <taxon>Rhabditida</taxon>
        <taxon>Tylenchina</taxon>
        <taxon>Panagrolaimomorpha</taxon>
        <taxon>Strongyloidoidea</taxon>
        <taxon>Steinernematidae</taxon>
        <taxon>Steinernema</taxon>
    </lineage>
</organism>
<reference evidence="5" key="1">
    <citation type="submission" date="2023-06" db="EMBL/GenBank/DDBJ databases">
        <title>Genomic analysis of the entomopathogenic nematode Steinernema hermaphroditum.</title>
        <authorList>
            <person name="Schwarz E.M."/>
            <person name="Heppert J.K."/>
            <person name="Baniya A."/>
            <person name="Schwartz H.T."/>
            <person name="Tan C.-H."/>
            <person name="Antoshechkin I."/>
            <person name="Sternberg P.W."/>
            <person name="Goodrich-Blair H."/>
            <person name="Dillman A.R."/>
        </authorList>
    </citation>
    <scope>NUCLEOTIDE SEQUENCE</scope>
    <source>
        <strain evidence="5">PS9179</strain>
        <tissue evidence="5">Whole animal</tissue>
    </source>
</reference>
<evidence type="ECO:0000259" key="4">
    <source>
        <dbReference type="PROSITE" id="PS50222"/>
    </source>
</evidence>
<dbReference type="GO" id="GO:0005509">
    <property type="term" value="F:calcium ion binding"/>
    <property type="evidence" value="ECO:0007669"/>
    <property type="project" value="InterPro"/>
</dbReference>
<dbReference type="FunFam" id="1.10.238.230:FF:000001">
    <property type="entry name" value="Serine/threonine-protein phosphatase 2A regulatory subunit B'' subunit beta"/>
    <property type="match status" value="1"/>
</dbReference>
<evidence type="ECO:0000256" key="3">
    <source>
        <dbReference type="SAM" id="MobiDB-lite"/>
    </source>
</evidence>
<dbReference type="AlphaFoldDB" id="A0AA39IA75"/>
<dbReference type="InterPro" id="IPR041534">
    <property type="entry name" value="EF-hand_13"/>
</dbReference>
<dbReference type="PROSITE" id="PS50222">
    <property type="entry name" value="EF_HAND_2"/>
    <property type="match status" value="1"/>
</dbReference>
<proteinExistence type="predicted"/>
<dbReference type="SUPFAM" id="SSF47473">
    <property type="entry name" value="EF-hand"/>
    <property type="match status" value="2"/>
</dbReference>
<dbReference type="Pfam" id="PF17958">
    <property type="entry name" value="EF-hand_13"/>
    <property type="match status" value="1"/>
</dbReference>
<evidence type="ECO:0000313" key="6">
    <source>
        <dbReference type="Proteomes" id="UP001175271"/>
    </source>
</evidence>
<dbReference type="CDD" id="cd21504">
    <property type="entry name" value="PPP2R3A_B-like"/>
    <property type="match status" value="1"/>
</dbReference>
<evidence type="ECO:0000256" key="2">
    <source>
        <dbReference type="ARBA" id="ARBA00022837"/>
    </source>
</evidence>
<feature type="compositionally biased region" description="Acidic residues" evidence="3">
    <location>
        <begin position="121"/>
        <end position="141"/>
    </location>
</feature>
<dbReference type="FunFam" id="1.10.238.220:FF:000001">
    <property type="entry name" value="Serine/threonine-protein phosphatase 2A regulatory subunit B'' subunit alpha"/>
    <property type="match status" value="1"/>
</dbReference>
<keyword evidence="1" id="KW-0479">Metal-binding</keyword>
<protein>
    <recommendedName>
        <fullName evidence="4">EF-hand domain-containing protein</fullName>
    </recommendedName>
</protein>
<dbReference type="EMBL" id="JAUCMV010000002">
    <property type="protein sequence ID" value="KAK0419307.1"/>
    <property type="molecule type" value="Genomic_DNA"/>
</dbReference>
<gene>
    <name evidence="5" type="ORF">QR680_014073</name>
</gene>
<accession>A0AA39IA75</accession>
<keyword evidence="2" id="KW-0106">Calcium</keyword>
<dbReference type="GO" id="GO:0000159">
    <property type="term" value="C:protein phosphatase type 2A complex"/>
    <property type="evidence" value="ECO:0007669"/>
    <property type="project" value="TreeGrafter"/>
</dbReference>
<feature type="compositionally biased region" description="Low complexity" evidence="3">
    <location>
        <begin position="237"/>
        <end position="249"/>
    </location>
</feature>
<dbReference type="FunFam" id="1.10.238.10:FF:000025">
    <property type="entry name" value="serine/threonine-protein phosphatase 2A regulatory subunit B'' subunit alpha"/>
    <property type="match status" value="1"/>
</dbReference>
<evidence type="ECO:0000256" key="1">
    <source>
        <dbReference type="ARBA" id="ARBA00022723"/>
    </source>
</evidence>
<dbReference type="Gene3D" id="1.10.238.10">
    <property type="entry name" value="EF-hand"/>
    <property type="match status" value="1"/>
</dbReference>
<feature type="domain" description="EF-hand" evidence="4">
    <location>
        <begin position="563"/>
        <end position="598"/>
    </location>
</feature>
<comment type="caution">
    <text evidence="5">The sequence shown here is derived from an EMBL/GenBank/DDBJ whole genome shotgun (WGS) entry which is preliminary data.</text>
</comment>
<keyword evidence="6" id="KW-1185">Reference proteome</keyword>
<name>A0AA39IA75_9BILA</name>
<dbReference type="PANTHER" id="PTHR14095">
    <property type="entry name" value="PHOSPHATASE 2A REGULATORY SUBUNIT-RELATED"/>
    <property type="match status" value="1"/>
</dbReference>
<feature type="compositionally biased region" description="Low complexity" evidence="3">
    <location>
        <begin position="142"/>
        <end position="161"/>
    </location>
</feature>
<feature type="region of interest" description="Disordered" evidence="3">
    <location>
        <begin position="121"/>
        <end position="178"/>
    </location>
</feature>
<feature type="compositionally biased region" description="Acidic residues" evidence="3">
    <location>
        <begin position="687"/>
        <end position="701"/>
    </location>
</feature>
<evidence type="ECO:0000313" key="5">
    <source>
        <dbReference type="EMBL" id="KAK0419307.1"/>
    </source>
</evidence>
<dbReference type="Gene3D" id="1.10.238.230">
    <property type="match status" value="1"/>
</dbReference>
<sequence length="701" mass="78570">MANIGGCVIIMRDPGGLDVAMATQGAEGIAGAAACRLRGRAVCVAVASIALGQSFVPESRERMFSVAQMSAEAKELLAPLFTASGSKLTVESVERFIKETELIDCAFELDEEKLFDNINEEEEEGRDAAFTEETEDGDDSAAELSEMSSSSPTSRPSSAKPPQSPRTPGRSAPVSPGRRLKSLLEYKSVSFEADISADGCFQAIISTSYDDTSQKIKKSPGSIESEETVPRLDFDSSDSGLLSSPLSSSEPRGDEGGTDGENADEMTNRSKKMSASVEQIPRFYFPFGKPISPQENDAVLEQVRLAFLDFKDDTIYRPSDLAEICKAINVPLYWKRPLYDAIAKAGGYNFYRPDNSPPIGFKDFVIFWREMTSKCHDEASRFVFTLAAASEHGRFTASRIRNYILPSDFVTMMKDLIDTHPGLSFLTNATNFHESYVDTVIGRIFWTVNRSWSGKITALELRKSNLLQTIRLLDTIEDINKLTDFFSYEHFYVIYCSFWDIDKDHDMLVTRQELMQYSSNGITPRIADRIFSGAVTRGAKGTRLERIGFNEFIAFILAEEDKRNPASIEYWFRCLDLDGDGVISLYEMEYFYEDVENKMIEAGYETMAFTDVACNLLDMVAPAQPNCVTLRDLKNCALAHRFINTLVNMTKYYEQESSEGDRDSQDDSGISDWDRFCIIEYKNQSENDSEFEDDDESDSDD</sequence>
<feature type="region of interest" description="Disordered" evidence="3">
    <location>
        <begin position="681"/>
        <end position="701"/>
    </location>
</feature>
<feature type="region of interest" description="Disordered" evidence="3">
    <location>
        <begin position="211"/>
        <end position="272"/>
    </location>
</feature>
<dbReference type="Proteomes" id="UP001175271">
    <property type="component" value="Unassembled WGS sequence"/>
</dbReference>
<dbReference type="InterPro" id="IPR018247">
    <property type="entry name" value="EF_Hand_1_Ca_BS"/>
</dbReference>
<dbReference type="PANTHER" id="PTHR14095:SF0">
    <property type="entry name" value="MIP22305P"/>
    <property type="match status" value="1"/>
</dbReference>
<dbReference type="Gene3D" id="1.10.238.220">
    <property type="match status" value="1"/>
</dbReference>
<dbReference type="InterPro" id="IPR011992">
    <property type="entry name" value="EF-hand-dom_pair"/>
</dbReference>